<keyword evidence="5" id="KW-1185">Reference proteome</keyword>
<dbReference type="PANTHER" id="PTHR43546">
    <property type="entry name" value="UPF0173 METAL-DEPENDENT HYDROLASE MJ1163-RELATED"/>
    <property type="match status" value="1"/>
</dbReference>
<protein>
    <recommendedName>
        <fullName evidence="2">UPF0173 metal-dependent hydrolase MRZ06_07645</fullName>
    </recommendedName>
</protein>
<keyword evidence="1 2" id="KW-0378">Hydrolase</keyword>
<dbReference type="InterPro" id="IPR001279">
    <property type="entry name" value="Metallo-B-lactamas"/>
</dbReference>
<dbReference type="Proteomes" id="UP000830343">
    <property type="component" value="Chromosome"/>
</dbReference>
<dbReference type="RefSeq" id="WP_243365271.1">
    <property type="nucleotide sequence ID" value="NZ_CP094348.1"/>
</dbReference>
<proteinExistence type="inferred from homology"/>
<evidence type="ECO:0000256" key="2">
    <source>
        <dbReference type="HAMAP-Rule" id="MF_00457"/>
    </source>
</evidence>
<dbReference type="InterPro" id="IPR022877">
    <property type="entry name" value="UPF0173"/>
</dbReference>
<dbReference type="HAMAP" id="MF_00457">
    <property type="entry name" value="UPF0173"/>
    <property type="match status" value="1"/>
</dbReference>
<reference evidence="4" key="2">
    <citation type="submission" date="2022-04" db="EMBL/GenBank/DDBJ databases">
        <title>Antimicrobial genetic elements in methicillin-resistant Macrococcus armenti.</title>
        <authorList>
            <person name="Keller J.E."/>
            <person name="Schwendener S."/>
            <person name="Pantucek R."/>
            <person name="Perreten V."/>
        </authorList>
    </citation>
    <scope>NUCLEOTIDE SEQUENCE</scope>
    <source>
        <strain evidence="4">CCM 2609</strain>
    </source>
</reference>
<dbReference type="Gene3D" id="3.60.15.10">
    <property type="entry name" value="Ribonuclease Z/Hydroxyacylglutathione hydrolase-like"/>
    <property type="match status" value="1"/>
</dbReference>
<dbReference type="InterPro" id="IPR050114">
    <property type="entry name" value="UPF0173_UPF0282_UlaG_hydrolase"/>
</dbReference>
<feature type="domain" description="Metallo-beta-lactamase" evidence="3">
    <location>
        <begin position="7"/>
        <end position="193"/>
    </location>
</feature>
<dbReference type="Pfam" id="PF12706">
    <property type="entry name" value="Lactamase_B_2"/>
    <property type="match status" value="1"/>
</dbReference>
<dbReference type="InterPro" id="IPR036866">
    <property type="entry name" value="RibonucZ/Hydroxyglut_hydro"/>
</dbReference>
<dbReference type="PANTHER" id="PTHR43546:SF3">
    <property type="entry name" value="UPF0173 METAL-DEPENDENT HYDROLASE MJ1163"/>
    <property type="match status" value="1"/>
</dbReference>
<organism evidence="4 5">
    <name type="scientific">Macrococcus armenti</name>
    <dbReference type="NCBI Taxonomy" id="2875764"/>
    <lineage>
        <taxon>Bacteria</taxon>
        <taxon>Bacillati</taxon>
        <taxon>Bacillota</taxon>
        <taxon>Bacilli</taxon>
        <taxon>Bacillales</taxon>
        <taxon>Staphylococcaceae</taxon>
        <taxon>Macrococcus</taxon>
    </lineage>
</organism>
<comment type="similarity">
    <text evidence="2">Belongs to the UPF0173 family.</text>
</comment>
<gene>
    <name evidence="4" type="ORF">MRZ06_07645</name>
</gene>
<accession>A0ABY3ZSQ2</accession>
<name>A0ABY3ZSQ2_9STAP</name>
<evidence type="ECO:0000259" key="3">
    <source>
        <dbReference type="SMART" id="SM00849"/>
    </source>
</evidence>
<reference evidence="4" key="1">
    <citation type="submission" date="2022-03" db="EMBL/GenBank/DDBJ databases">
        <authorList>
            <person name="Vrbovska V."/>
            <person name="Kovarovic V."/>
            <person name="Botka T."/>
            <person name="Pantucek R."/>
        </authorList>
    </citation>
    <scope>NUCLEOTIDE SEQUENCE</scope>
    <source>
        <strain evidence="4">CCM 2609</strain>
    </source>
</reference>
<dbReference type="EMBL" id="CP094348">
    <property type="protein sequence ID" value="UOB19908.1"/>
    <property type="molecule type" value="Genomic_DNA"/>
</dbReference>
<dbReference type="NCBIfam" id="NF001911">
    <property type="entry name" value="PRK00685.1"/>
    <property type="match status" value="1"/>
</dbReference>
<dbReference type="SMART" id="SM00849">
    <property type="entry name" value="Lactamase_B"/>
    <property type="match status" value="1"/>
</dbReference>
<evidence type="ECO:0000313" key="4">
    <source>
        <dbReference type="EMBL" id="UOB19908.1"/>
    </source>
</evidence>
<sequence length="226" mass="24667">MEIFFHGQSCISFEHNGKKVIVDPFITGNKLSDLNADTVEADFIILTHGHGDHLGDTVAIAKRTDAKVIGTPELCDYLSAKGVTNTHPMNIGGNIAFEFGKVKYVQAFHSNSITEDGEIIYLGMPCGLVFTLGDKTVYHCGDTGLFSDMKLIAERHPVDVCFVPIGDNFTMGTSDAAYAVNELIKPKVAVPIHYNTFPYIEVDVNDFVSQVNTQVEVLESGQSVSF</sequence>
<dbReference type="SUPFAM" id="SSF56281">
    <property type="entry name" value="Metallo-hydrolase/oxidoreductase"/>
    <property type="match status" value="1"/>
</dbReference>
<evidence type="ECO:0000313" key="5">
    <source>
        <dbReference type="Proteomes" id="UP000830343"/>
    </source>
</evidence>
<dbReference type="GO" id="GO:0016787">
    <property type="term" value="F:hydrolase activity"/>
    <property type="evidence" value="ECO:0007669"/>
    <property type="project" value="UniProtKB-KW"/>
</dbReference>
<evidence type="ECO:0000256" key="1">
    <source>
        <dbReference type="ARBA" id="ARBA00022801"/>
    </source>
</evidence>